<feature type="compositionally biased region" description="Polar residues" evidence="1">
    <location>
        <begin position="44"/>
        <end position="60"/>
    </location>
</feature>
<proteinExistence type="predicted"/>
<dbReference type="Proteomes" id="UP000295797">
    <property type="component" value="Chromosome"/>
</dbReference>
<sequence length="60" mass="6452">MTQLNETVMPRFFVEPWPAPSRASPLPLWNAVTCGSGLAREEAGSNNTKTTGIHSGSSYT</sequence>
<dbReference type="AlphaFoldDB" id="A0AAP9CKS6"/>
<organism evidence="2 3">
    <name type="scientific">Pseudomonas fluorescens</name>
    <dbReference type="NCBI Taxonomy" id="294"/>
    <lineage>
        <taxon>Bacteria</taxon>
        <taxon>Pseudomonadati</taxon>
        <taxon>Pseudomonadota</taxon>
        <taxon>Gammaproteobacteria</taxon>
        <taxon>Pseudomonadales</taxon>
        <taxon>Pseudomonadaceae</taxon>
        <taxon>Pseudomonas</taxon>
    </lineage>
</organism>
<gene>
    <name evidence="2" type="ORF">E4T63_24870</name>
</gene>
<evidence type="ECO:0000256" key="1">
    <source>
        <dbReference type="SAM" id="MobiDB-lite"/>
    </source>
</evidence>
<evidence type="ECO:0000313" key="2">
    <source>
        <dbReference type="EMBL" id="QBX43645.1"/>
    </source>
</evidence>
<dbReference type="EMBL" id="CP038438">
    <property type="protein sequence ID" value="QBX43645.1"/>
    <property type="molecule type" value="Genomic_DNA"/>
</dbReference>
<evidence type="ECO:0000313" key="3">
    <source>
        <dbReference type="Proteomes" id="UP000295797"/>
    </source>
</evidence>
<name>A0AAP9CKS6_PSEFL</name>
<feature type="region of interest" description="Disordered" evidence="1">
    <location>
        <begin position="40"/>
        <end position="60"/>
    </location>
</feature>
<protein>
    <submittedName>
        <fullName evidence="2">Uncharacterized protein</fullName>
    </submittedName>
</protein>
<reference evidence="2 3" key="1">
    <citation type="submission" date="2019-03" db="EMBL/GenBank/DDBJ databases">
        <title>Complete genome sequence of the plant growth promoting strain Pseudomonas fluorescens LBUM677.</title>
        <authorList>
            <person name="Novinscak A."/>
            <person name="Joly D."/>
            <person name="Filion M."/>
        </authorList>
    </citation>
    <scope>NUCLEOTIDE SEQUENCE [LARGE SCALE GENOMIC DNA]</scope>
    <source>
        <strain evidence="2 3">LBUM677</strain>
    </source>
</reference>
<accession>A0AAP9CKS6</accession>